<protein>
    <submittedName>
        <fullName evidence="1">Uncharacterized protein</fullName>
    </submittedName>
</protein>
<gene>
    <name evidence="1" type="ORF">TEK04_10860</name>
</gene>
<proteinExistence type="predicted"/>
<evidence type="ECO:0000313" key="2">
    <source>
        <dbReference type="Proteomes" id="UP001361570"/>
    </source>
</evidence>
<organism evidence="1 2">
    <name type="scientific">Klenkia sesuvii</name>
    <dbReference type="NCBI Taxonomy" id="3103137"/>
    <lineage>
        <taxon>Bacteria</taxon>
        <taxon>Bacillati</taxon>
        <taxon>Actinomycetota</taxon>
        <taxon>Actinomycetes</taxon>
        <taxon>Geodermatophilales</taxon>
        <taxon>Geodermatophilaceae</taxon>
        <taxon>Klenkia</taxon>
    </lineage>
</organism>
<reference evidence="1 2" key="1">
    <citation type="submission" date="2024-03" db="EMBL/GenBank/DDBJ databases">
        <title>Draft genome sequence of Klenkia sp. LSe6-5.</title>
        <authorList>
            <person name="Duangmal K."/>
            <person name="Chantavorakit T."/>
        </authorList>
    </citation>
    <scope>NUCLEOTIDE SEQUENCE [LARGE SCALE GENOMIC DNA]</scope>
    <source>
        <strain evidence="1 2">LSe6-5</strain>
    </source>
</reference>
<sequence length="162" mass="18171">MDERRSSLRLRPAVVRTSNGDLHHLDLVVDGISIQTTMGHEGATTLNRVWMPSAWSPVDVFRGRAVDDLAGPGRLSLLTCSICADLECGALTAALHIGPDQVAWSDFRWVTGYDDDLLLSQLPSPVRFDRAAYERELDQAAVVLETLPAKLLRPPRQRWWRR</sequence>
<accession>A0ABU8DWI4</accession>
<dbReference type="Proteomes" id="UP001361570">
    <property type="component" value="Unassembled WGS sequence"/>
</dbReference>
<comment type="caution">
    <text evidence="1">The sequence shown here is derived from an EMBL/GenBank/DDBJ whole genome shotgun (WGS) entry which is preliminary data.</text>
</comment>
<evidence type="ECO:0000313" key="1">
    <source>
        <dbReference type="EMBL" id="MEI4272223.1"/>
    </source>
</evidence>
<dbReference type="RefSeq" id="WP_336404359.1">
    <property type="nucleotide sequence ID" value="NZ_JBAPLU010000009.1"/>
</dbReference>
<dbReference type="EMBL" id="JBAPLU010000009">
    <property type="protein sequence ID" value="MEI4272223.1"/>
    <property type="molecule type" value="Genomic_DNA"/>
</dbReference>
<name>A0ABU8DWI4_9ACTN</name>
<keyword evidence="2" id="KW-1185">Reference proteome</keyword>